<protein>
    <submittedName>
        <fullName evidence="1">Uncharacterized protein</fullName>
    </submittedName>
</protein>
<dbReference type="AlphaFoldDB" id="A0A927R287"/>
<comment type="caution">
    <text evidence="1">The sequence shown here is derived from an EMBL/GenBank/DDBJ whole genome shotgun (WGS) entry which is preliminary data.</text>
</comment>
<organism evidence="1 2">
    <name type="scientific">Plantactinospora soyae</name>
    <dbReference type="NCBI Taxonomy" id="1544732"/>
    <lineage>
        <taxon>Bacteria</taxon>
        <taxon>Bacillati</taxon>
        <taxon>Actinomycetota</taxon>
        <taxon>Actinomycetes</taxon>
        <taxon>Micromonosporales</taxon>
        <taxon>Micromonosporaceae</taxon>
        <taxon>Plantactinospora</taxon>
    </lineage>
</organism>
<dbReference type="EMBL" id="JADBEB010000001">
    <property type="protein sequence ID" value="MBE1492272.1"/>
    <property type="molecule type" value="Genomic_DNA"/>
</dbReference>
<name>A0A927R287_9ACTN</name>
<proteinExistence type="predicted"/>
<evidence type="ECO:0000313" key="2">
    <source>
        <dbReference type="Proteomes" id="UP000649753"/>
    </source>
</evidence>
<dbReference type="RefSeq" id="WP_192771206.1">
    <property type="nucleotide sequence ID" value="NZ_JADBEB010000001.1"/>
</dbReference>
<sequence length="296" mass="31367">MSALSGTAYASYARTRIAEARAAVVRHAVCAYTGVCLGCGRPGPCPTLAAARRTLAHHTHRSTNQRAHTYGYRQFPMMSGDVTNGVSPAELRAACLAVGAAVDPAHRQLAGVDRPQPQAEQAHWGDALTDAWQALGMLYSRISEARRPPGNAPTSVRHVLVGLAAARADAERAGAVVGRVRRQVAAAEDRVRRAGADPSVRVAADRGRTTHARLDLVAARLAIGVRTIDRYADALSGAIQSRRPRATSTIDAESIAAGATTAGAVLLTVHPQTGWRGFLARLRHGHPLVRRRTGLC</sequence>
<gene>
    <name evidence="1" type="ORF">H4W31_007910</name>
</gene>
<reference evidence="1" key="1">
    <citation type="submission" date="2020-10" db="EMBL/GenBank/DDBJ databases">
        <title>Sequencing the genomes of 1000 actinobacteria strains.</title>
        <authorList>
            <person name="Klenk H.-P."/>
        </authorList>
    </citation>
    <scope>NUCLEOTIDE SEQUENCE</scope>
    <source>
        <strain evidence="1">DSM 46832</strain>
    </source>
</reference>
<evidence type="ECO:0000313" key="1">
    <source>
        <dbReference type="EMBL" id="MBE1492272.1"/>
    </source>
</evidence>
<keyword evidence="2" id="KW-1185">Reference proteome</keyword>
<accession>A0A927R287</accession>
<dbReference type="Proteomes" id="UP000649753">
    <property type="component" value="Unassembled WGS sequence"/>
</dbReference>